<evidence type="ECO:0000313" key="3">
    <source>
        <dbReference type="Proteomes" id="UP000008281"/>
    </source>
</evidence>
<keyword evidence="1" id="KW-1133">Transmembrane helix</keyword>
<feature type="transmembrane region" description="Helical" evidence="1">
    <location>
        <begin position="62"/>
        <end position="84"/>
    </location>
</feature>
<keyword evidence="1" id="KW-0812">Transmembrane</keyword>
<organism evidence="3">
    <name type="scientific">Caenorhabditis remanei</name>
    <name type="common">Caenorhabditis vulgaris</name>
    <dbReference type="NCBI Taxonomy" id="31234"/>
    <lineage>
        <taxon>Eukaryota</taxon>
        <taxon>Metazoa</taxon>
        <taxon>Ecdysozoa</taxon>
        <taxon>Nematoda</taxon>
        <taxon>Chromadorea</taxon>
        <taxon>Rhabditida</taxon>
        <taxon>Rhabditina</taxon>
        <taxon>Rhabditomorpha</taxon>
        <taxon>Rhabditoidea</taxon>
        <taxon>Rhabditidae</taxon>
        <taxon>Peloderinae</taxon>
        <taxon>Caenorhabditis</taxon>
    </lineage>
</organism>
<dbReference type="eggNOG" id="ENOG502TI01">
    <property type="taxonomic scope" value="Eukaryota"/>
</dbReference>
<dbReference type="OrthoDB" id="5805058at2759"/>
<accession>E3MMU5</accession>
<sequence>MIILFLYNQTFFILKKNYSFKPLYFLAPIKLTVYRSYNFSHSMSDIANSGTFLQASSPIDSALFFVFAAFILNVIVVIIAFCYFDPAPHEPALVYRTYHTLRRLSRRNAEARIRMSIKSEEQEEESNDSPAQVLFV</sequence>
<dbReference type="OMA" id="HSMSDIA"/>
<dbReference type="FunCoup" id="E3MMU5">
    <property type="interactions" value="1134"/>
</dbReference>
<dbReference type="EMBL" id="DS268458">
    <property type="protein sequence ID" value="EFP05183.1"/>
    <property type="molecule type" value="Genomic_DNA"/>
</dbReference>
<dbReference type="RefSeq" id="XP_003102498.2">
    <property type="nucleotide sequence ID" value="XM_003102450.2"/>
</dbReference>
<dbReference type="CTD" id="9797639"/>
<dbReference type="AlphaFoldDB" id="E3MMU5"/>
<dbReference type="InParanoid" id="E3MMU5"/>
<gene>
    <name evidence="2" type="ORF">CRE_04029</name>
</gene>
<protein>
    <submittedName>
        <fullName evidence="2">Uncharacterized protein</fullName>
    </submittedName>
</protein>
<dbReference type="KEGG" id="crq:GCK72_005777"/>
<dbReference type="Proteomes" id="UP000008281">
    <property type="component" value="Unassembled WGS sequence"/>
</dbReference>
<keyword evidence="1" id="KW-0472">Membrane</keyword>
<evidence type="ECO:0000256" key="1">
    <source>
        <dbReference type="SAM" id="Phobius"/>
    </source>
</evidence>
<proteinExistence type="predicted"/>
<keyword evidence="3" id="KW-1185">Reference proteome</keyword>
<reference evidence="2" key="1">
    <citation type="submission" date="2007-07" db="EMBL/GenBank/DDBJ databases">
        <title>PCAP assembly of the Caenorhabditis remanei genome.</title>
        <authorList>
            <consortium name="The Caenorhabditis remanei Sequencing Consortium"/>
            <person name="Wilson R.K."/>
        </authorList>
    </citation>
    <scope>NUCLEOTIDE SEQUENCE [LARGE SCALE GENOMIC DNA]</scope>
    <source>
        <strain evidence="2">PB4641</strain>
    </source>
</reference>
<dbReference type="GeneID" id="9797639"/>
<dbReference type="HOGENOM" id="CLU_155429_0_0_1"/>
<evidence type="ECO:0000313" key="2">
    <source>
        <dbReference type="EMBL" id="EFP05183.1"/>
    </source>
</evidence>
<name>E3MMU5_CAERE</name>